<dbReference type="GO" id="GO:0004853">
    <property type="term" value="F:uroporphyrinogen decarboxylase activity"/>
    <property type="evidence" value="ECO:0007669"/>
    <property type="project" value="InterPro"/>
</dbReference>
<dbReference type="AlphaFoldDB" id="A0A0F9CJA0"/>
<dbReference type="EMBL" id="LAZR01032983">
    <property type="protein sequence ID" value="KKL49358.1"/>
    <property type="molecule type" value="Genomic_DNA"/>
</dbReference>
<dbReference type="Pfam" id="PF01208">
    <property type="entry name" value="URO-D"/>
    <property type="match status" value="1"/>
</dbReference>
<accession>A0A0F9CJA0</accession>
<comment type="caution">
    <text evidence="2">The sequence shown here is derived from an EMBL/GenBank/DDBJ whole genome shotgun (WGS) entry which is preliminary data.</text>
</comment>
<dbReference type="InterPro" id="IPR038071">
    <property type="entry name" value="UROD/MetE-like_sf"/>
</dbReference>
<evidence type="ECO:0000259" key="1">
    <source>
        <dbReference type="Pfam" id="PF01208"/>
    </source>
</evidence>
<dbReference type="GO" id="GO:0006779">
    <property type="term" value="P:porphyrin-containing compound biosynthetic process"/>
    <property type="evidence" value="ECO:0007669"/>
    <property type="project" value="InterPro"/>
</dbReference>
<name>A0A0F9CJA0_9ZZZZ</name>
<organism evidence="2">
    <name type="scientific">marine sediment metagenome</name>
    <dbReference type="NCBI Taxonomy" id="412755"/>
    <lineage>
        <taxon>unclassified sequences</taxon>
        <taxon>metagenomes</taxon>
        <taxon>ecological metagenomes</taxon>
    </lineage>
</organism>
<dbReference type="PANTHER" id="PTHR47099:SF1">
    <property type="entry name" value="METHYLCOBAMIDE:COM METHYLTRANSFERASE MTBA"/>
    <property type="match status" value="1"/>
</dbReference>
<gene>
    <name evidence="2" type="ORF">LCGC14_2316290</name>
</gene>
<dbReference type="SUPFAM" id="SSF51726">
    <property type="entry name" value="UROD/MetE-like"/>
    <property type="match status" value="1"/>
</dbReference>
<evidence type="ECO:0000313" key="2">
    <source>
        <dbReference type="EMBL" id="KKL49358.1"/>
    </source>
</evidence>
<dbReference type="InterPro" id="IPR052024">
    <property type="entry name" value="Methanogen_methyltrans"/>
</dbReference>
<dbReference type="InterPro" id="IPR000257">
    <property type="entry name" value="Uroporphyrinogen_deCOase"/>
</dbReference>
<feature type="domain" description="Uroporphyrinogen decarboxylase (URO-D)" evidence="1">
    <location>
        <begin position="130"/>
        <end position="362"/>
    </location>
</feature>
<feature type="non-terminal residue" evidence="2">
    <location>
        <position position="364"/>
    </location>
</feature>
<dbReference type="Gene3D" id="3.20.20.210">
    <property type="match status" value="1"/>
</dbReference>
<protein>
    <recommendedName>
        <fullName evidence="1">Uroporphyrinogen decarboxylase (URO-D) domain-containing protein</fullName>
    </recommendedName>
</protein>
<proteinExistence type="predicted"/>
<sequence length="364" mass="41148">MDGMSHRERVLAALNHKEPDRVPIDLGSTWVSTIVESTHESLKEYLGLEGGATESAMFVLQTVRVDERIQKMFDTDIRPVVPGAPVNWERKIEEKGGYDYFEDDWGIGWRMPRKGGFYYDMVKHPLAGADLQEIKSYRGPDISDPGRIAGLAERTRQMHEETDYAIFPEIGGPGMFEGSWFLRGMEQFMVDMINDPESAAALMDKLLEISAGFYGLYLEEIVDYIDIVPMGDDLGGQRGPLMNPDMYRKLIKPRQKELISFVKSKTKAKVFFHICGDATPFLDDLIEIGVDIINPVQVTAANMDTKKLKERWGDRLVFWGGGCDTQRILPFGTEDEVADEVRRRIDDLAPGGGFIFNQVHDIQA</sequence>
<dbReference type="PANTHER" id="PTHR47099">
    <property type="entry name" value="METHYLCOBAMIDE:COM METHYLTRANSFERASE MTBA"/>
    <property type="match status" value="1"/>
</dbReference>
<reference evidence="2" key="1">
    <citation type="journal article" date="2015" name="Nature">
        <title>Complex archaea that bridge the gap between prokaryotes and eukaryotes.</title>
        <authorList>
            <person name="Spang A."/>
            <person name="Saw J.H."/>
            <person name="Jorgensen S.L."/>
            <person name="Zaremba-Niedzwiedzka K."/>
            <person name="Martijn J."/>
            <person name="Lind A.E."/>
            <person name="van Eijk R."/>
            <person name="Schleper C."/>
            <person name="Guy L."/>
            <person name="Ettema T.J."/>
        </authorList>
    </citation>
    <scope>NUCLEOTIDE SEQUENCE</scope>
</reference>